<name>A0A1M5VJS9_9FIRM</name>
<dbReference type="InterPro" id="IPR057336">
    <property type="entry name" value="GerAC_N"/>
</dbReference>
<evidence type="ECO:0000256" key="6">
    <source>
        <dbReference type="ARBA" id="ARBA00023139"/>
    </source>
</evidence>
<gene>
    <name evidence="10" type="ORF">SAMN02745180_00929</name>
</gene>
<dbReference type="GO" id="GO:0016020">
    <property type="term" value="C:membrane"/>
    <property type="evidence" value="ECO:0007669"/>
    <property type="project" value="UniProtKB-SubCell"/>
</dbReference>
<protein>
    <submittedName>
        <fullName evidence="10">Germination protein, Ger(X)C family</fullName>
    </submittedName>
</protein>
<dbReference type="Pfam" id="PF05504">
    <property type="entry name" value="Spore_GerAC"/>
    <property type="match status" value="1"/>
</dbReference>
<evidence type="ECO:0000259" key="9">
    <source>
        <dbReference type="Pfam" id="PF25198"/>
    </source>
</evidence>
<dbReference type="PROSITE" id="PS51257">
    <property type="entry name" value="PROKAR_LIPOPROTEIN"/>
    <property type="match status" value="1"/>
</dbReference>
<comment type="subcellular location">
    <subcellularLocation>
        <location evidence="1">Membrane</location>
        <topology evidence="1">Lipid-anchor</topology>
    </subcellularLocation>
</comment>
<evidence type="ECO:0000256" key="1">
    <source>
        <dbReference type="ARBA" id="ARBA00004635"/>
    </source>
</evidence>
<comment type="similarity">
    <text evidence="2">Belongs to the GerABKC lipoprotein family.</text>
</comment>
<dbReference type="AlphaFoldDB" id="A0A1M5VJS9"/>
<evidence type="ECO:0000313" key="10">
    <source>
        <dbReference type="EMBL" id="SHH75448.1"/>
    </source>
</evidence>
<organism evidence="10 11">
    <name type="scientific">Sporanaerobacter acetigenes DSM 13106</name>
    <dbReference type="NCBI Taxonomy" id="1123281"/>
    <lineage>
        <taxon>Bacteria</taxon>
        <taxon>Bacillati</taxon>
        <taxon>Bacillota</taxon>
        <taxon>Tissierellia</taxon>
        <taxon>Tissierellales</taxon>
        <taxon>Sporanaerobacteraceae</taxon>
        <taxon>Sporanaerobacter</taxon>
    </lineage>
</organism>
<evidence type="ECO:0000313" key="11">
    <source>
        <dbReference type="Proteomes" id="UP000184389"/>
    </source>
</evidence>
<evidence type="ECO:0000256" key="2">
    <source>
        <dbReference type="ARBA" id="ARBA00007886"/>
    </source>
</evidence>
<accession>A0A1M5VJS9</accession>
<dbReference type="InterPro" id="IPR008844">
    <property type="entry name" value="Spore_GerAC-like"/>
</dbReference>
<evidence type="ECO:0000256" key="4">
    <source>
        <dbReference type="ARBA" id="ARBA00022729"/>
    </source>
</evidence>
<dbReference type="Proteomes" id="UP000184389">
    <property type="component" value="Unassembled WGS sequence"/>
</dbReference>
<dbReference type="PANTHER" id="PTHR35789:SF1">
    <property type="entry name" value="SPORE GERMINATION PROTEIN B3"/>
    <property type="match status" value="1"/>
</dbReference>
<dbReference type="STRING" id="1123281.SAMN02745180_00929"/>
<dbReference type="Gene3D" id="3.30.300.210">
    <property type="entry name" value="Nutrient germinant receptor protein C, domain 3"/>
    <property type="match status" value="1"/>
</dbReference>
<sequence>MKRFLMIFLIFTMIFLSGCWDSIEINERNFVTLSGVDLNKDPDEEGRYVITYVYPNIGAVGKNPSQKEAKFVKSTVAETVFDGSRQLTTRINNPFFFKHLKVIVIGEELFKEPEMIKEFFDGINRDPRINTKAMVVVAQGTAKDVVSTKMEELAVIGGYLNSMLQNDSVAARFTSQTFSEVIKDFDFCGSTIVPRAVPKKNEFKLSGGAVLKDYRLVGWVGEKENRAIALARNKVKSEIIDIPYNGTVVSYVITNVISKKRVSETGGKIKVDLNISTVGYIQQCPNGKKEDVFSQQFIDKVEEKISETIKKEVENSVVKLQKKYNADAIGIAEYIYKFKPNLWEKVNEDWDEVFPNLDINVIVDTKIRRAGLTR</sequence>
<feature type="domain" description="Spore germination GerAC-like C-terminal" evidence="8">
    <location>
        <begin position="206"/>
        <end position="371"/>
    </location>
</feature>
<dbReference type="InterPro" id="IPR046953">
    <property type="entry name" value="Spore_GerAC-like_C"/>
</dbReference>
<keyword evidence="4" id="KW-0732">Signal</keyword>
<dbReference type="EMBL" id="FQXR01000004">
    <property type="protein sequence ID" value="SHH75448.1"/>
    <property type="molecule type" value="Genomic_DNA"/>
</dbReference>
<evidence type="ECO:0000259" key="8">
    <source>
        <dbReference type="Pfam" id="PF05504"/>
    </source>
</evidence>
<feature type="domain" description="Spore germination protein N-terminal" evidence="9">
    <location>
        <begin position="21"/>
        <end position="194"/>
    </location>
</feature>
<dbReference type="PANTHER" id="PTHR35789">
    <property type="entry name" value="SPORE GERMINATION PROTEIN B3"/>
    <property type="match status" value="1"/>
</dbReference>
<dbReference type="NCBIfam" id="TIGR02887">
    <property type="entry name" value="spore_ger_x_C"/>
    <property type="match status" value="1"/>
</dbReference>
<dbReference type="InterPro" id="IPR038501">
    <property type="entry name" value="Spore_GerAC_C_sf"/>
</dbReference>
<dbReference type="Pfam" id="PF25198">
    <property type="entry name" value="Spore_GerAC_N"/>
    <property type="match status" value="1"/>
</dbReference>
<keyword evidence="7" id="KW-0449">Lipoprotein</keyword>
<evidence type="ECO:0000256" key="5">
    <source>
        <dbReference type="ARBA" id="ARBA00023136"/>
    </source>
</evidence>
<evidence type="ECO:0000256" key="7">
    <source>
        <dbReference type="ARBA" id="ARBA00023288"/>
    </source>
</evidence>
<evidence type="ECO:0000256" key="3">
    <source>
        <dbReference type="ARBA" id="ARBA00022544"/>
    </source>
</evidence>
<proteinExistence type="inferred from homology"/>
<keyword evidence="3" id="KW-0309">Germination</keyword>
<keyword evidence="11" id="KW-1185">Reference proteome</keyword>
<keyword evidence="6" id="KW-0564">Palmitate</keyword>
<dbReference type="GO" id="GO:0009847">
    <property type="term" value="P:spore germination"/>
    <property type="evidence" value="ECO:0007669"/>
    <property type="project" value="InterPro"/>
</dbReference>
<reference evidence="10 11" key="1">
    <citation type="submission" date="2016-11" db="EMBL/GenBank/DDBJ databases">
        <authorList>
            <person name="Jaros S."/>
            <person name="Januszkiewicz K."/>
            <person name="Wedrychowicz H."/>
        </authorList>
    </citation>
    <scope>NUCLEOTIDE SEQUENCE [LARGE SCALE GENOMIC DNA]</scope>
    <source>
        <strain evidence="10 11">DSM 13106</strain>
    </source>
</reference>
<keyword evidence="5" id="KW-0472">Membrane</keyword>
<dbReference type="RefSeq" id="WP_072743563.1">
    <property type="nucleotide sequence ID" value="NZ_FQXR01000004.1"/>
</dbReference>
<dbReference type="OrthoDB" id="2569624at2"/>